<sequence length="135" mass="14770">MSGIMRKMKRRVSHKDPNANFDDDASSADEDTHHYVNKEVEDSEKEGDKYPMGRPNSFLNRMISHGNQKTEKEVAEQQAAYEARQRAGQGTVGGGQYSSGQESGLRQEYGTGQVGGGQAPRAGGNQNITHDVVTK</sequence>
<dbReference type="EMBL" id="JAVRRG010000005">
    <property type="protein sequence ID" value="KAK5100833.1"/>
    <property type="molecule type" value="Genomic_DNA"/>
</dbReference>
<name>A0ABR0KML9_9EURO</name>
<dbReference type="Proteomes" id="UP001345013">
    <property type="component" value="Unassembled WGS sequence"/>
</dbReference>
<evidence type="ECO:0000313" key="2">
    <source>
        <dbReference type="EMBL" id="KAK5100833.1"/>
    </source>
</evidence>
<comment type="caution">
    <text evidence="2">The sequence shown here is derived from an EMBL/GenBank/DDBJ whole genome shotgun (WGS) entry which is preliminary data.</text>
</comment>
<accession>A0ABR0KML9</accession>
<keyword evidence="3" id="KW-1185">Reference proteome</keyword>
<organism evidence="2 3">
    <name type="scientific">Lithohypha guttulata</name>
    <dbReference type="NCBI Taxonomy" id="1690604"/>
    <lineage>
        <taxon>Eukaryota</taxon>
        <taxon>Fungi</taxon>
        <taxon>Dikarya</taxon>
        <taxon>Ascomycota</taxon>
        <taxon>Pezizomycotina</taxon>
        <taxon>Eurotiomycetes</taxon>
        <taxon>Chaetothyriomycetidae</taxon>
        <taxon>Chaetothyriales</taxon>
        <taxon>Trichomeriaceae</taxon>
        <taxon>Lithohypha</taxon>
    </lineage>
</organism>
<proteinExistence type="predicted"/>
<reference evidence="2 3" key="1">
    <citation type="submission" date="2023-08" db="EMBL/GenBank/DDBJ databases">
        <title>Black Yeasts Isolated from many extreme environments.</title>
        <authorList>
            <person name="Coleine C."/>
            <person name="Stajich J.E."/>
            <person name="Selbmann L."/>
        </authorList>
    </citation>
    <scope>NUCLEOTIDE SEQUENCE [LARGE SCALE GENOMIC DNA]</scope>
    <source>
        <strain evidence="2 3">CCFEE 5885</strain>
    </source>
</reference>
<evidence type="ECO:0000313" key="3">
    <source>
        <dbReference type="Proteomes" id="UP001345013"/>
    </source>
</evidence>
<feature type="compositionally biased region" description="Low complexity" evidence="1">
    <location>
        <begin position="76"/>
        <end position="89"/>
    </location>
</feature>
<protein>
    <submittedName>
        <fullName evidence="2">Uncharacterized protein</fullName>
    </submittedName>
</protein>
<gene>
    <name evidence="2" type="ORF">LTR24_000680</name>
</gene>
<feature type="compositionally biased region" description="Basic residues" evidence="1">
    <location>
        <begin position="1"/>
        <end position="13"/>
    </location>
</feature>
<feature type="region of interest" description="Disordered" evidence="1">
    <location>
        <begin position="1"/>
        <end position="135"/>
    </location>
</feature>
<evidence type="ECO:0000256" key="1">
    <source>
        <dbReference type="SAM" id="MobiDB-lite"/>
    </source>
</evidence>
<feature type="compositionally biased region" description="Basic and acidic residues" evidence="1">
    <location>
        <begin position="30"/>
        <end position="51"/>
    </location>
</feature>